<sequence>MKIAIIGSRGYPYVYSGYETLVKELSERLVERGIEVTVYCHKALFQDRPKQVNGVKLVYLPSIETKVLSQFIHSFFSMIHACFSKVDVIFVVNSANGPFGVISKIFGKKTAINVDGMEWLRPKWKGLGARYFYFASWLSTKLYDQLVNDSDEMRRVYLSLFKRESVVIAYGANVRESTDASKISKWGLTKGEYFLIVGRLIPDNNADLLVEGFLRSSSERKLVIVGDVPYKDNYAKNIKSMAESDDRLLFTGYVTDPEELAELYHNAFVYLHGHEFGGTNPTLLKAMAYGCCILALNTPFSREVLGVDKYGLFFEKNADSVVEKIEVLDMDEKLANEFRIVVRQGLTAKYNWDTVTSQYIETFNKVAKKLRS</sequence>
<feature type="domain" description="Glycosyl transferase family 1" evidence="1">
    <location>
        <begin position="187"/>
        <end position="339"/>
    </location>
</feature>
<reference evidence="3 4" key="1">
    <citation type="journal article" date="2023" name="Microbiol. Resour. Announc.">
        <title>Complete Genome Sequence of Imperialibacter roseus strain P4T.</title>
        <authorList>
            <person name="Tizabi D.R."/>
            <person name="Bachvaroff T."/>
            <person name="Hill R.T."/>
        </authorList>
    </citation>
    <scope>NUCLEOTIDE SEQUENCE [LARGE SCALE GENOMIC DNA]</scope>
    <source>
        <strain evidence="3 4">P4T</strain>
    </source>
</reference>
<dbReference type="Proteomes" id="UP001302349">
    <property type="component" value="Chromosome"/>
</dbReference>
<dbReference type="InterPro" id="IPR015393">
    <property type="entry name" value="DUF1972"/>
</dbReference>
<dbReference type="PANTHER" id="PTHR45947">
    <property type="entry name" value="SULFOQUINOVOSYL TRANSFERASE SQD2"/>
    <property type="match status" value="1"/>
</dbReference>
<gene>
    <name evidence="3" type="ORF">RT717_24865</name>
</gene>
<dbReference type="Pfam" id="PF09314">
    <property type="entry name" value="DUF1972"/>
    <property type="match status" value="1"/>
</dbReference>
<feature type="domain" description="DUF1972" evidence="2">
    <location>
        <begin position="3"/>
        <end position="172"/>
    </location>
</feature>
<dbReference type="EC" id="2.4.-.-" evidence="3"/>
<dbReference type="InterPro" id="IPR001296">
    <property type="entry name" value="Glyco_trans_1"/>
</dbReference>
<evidence type="ECO:0000313" key="3">
    <source>
        <dbReference type="EMBL" id="WOK06310.1"/>
    </source>
</evidence>
<dbReference type="PANTHER" id="PTHR45947:SF3">
    <property type="entry name" value="SULFOQUINOVOSYL TRANSFERASE SQD2"/>
    <property type="match status" value="1"/>
</dbReference>
<name>A0ABZ0IQP6_9BACT</name>
<keyword evidence="3" id="KW-0808">Transferase</keyword>
<dbReference type="EMBL" id="CP136051">
    <property type="protein sequence ID" value="WOK06310.1"/>
    <property type="molecule type" value="Genomic_DNA"/>
</dbReference>
<dbReference type="SUPFAM" id="SSF53756">
    <property type="entry name" value="UDP-Glycosyltransferase/glycogen phosphorylase"/>
    <property type="match status" value="1"/>
</dbReference>
<dbReference type="RefSeq" id="WP_317489037.1">
    <property type="nucleotide sequence ID" value="NZ_CP136051.1"/>
</dbReference>
<dbReference type="InterPro" id="IPR050194">
    <property type="entry name" value="Glycosyltransferase_grp1"/>
</dbReference>
<dbReference type="Gene3D" id="3.40.50.2000">
    <property type="entry name" value="Glycogen Phosphorylase B"/>
    <property type="match status" value="2"/>
</dbReference>
<evidence type="ECO:0000313" key="4">
    <source>
        <dbReference type="Proteomes" id="UP001302349"/>
    </source>
</evidence>
<keyword evidence="4" id="KW-1185">Reference proteome</keyword>
<accession>A0ABZ0IQP6</accession>
<proteinExistence type="predicted"/>
<evidence type="ECO:0000259" key="1">
    <source>
        <dbReference type="Pfam" id="PF00534"/>
    </source>
</evidence>
<dbReference type="GO" id="GO:0016757">
    <property type="term" value="F:glycosyltransferase activity"/>
    <property type="evidence" value="ECO:0007669"/>
    <property type="project" value="UniProtKB-KW"/>
</dbReference>
<keyword evidence="3" id="KW-0328">Glycosyltransferase</keyword>
<dbReference type="Pfam" id="PF00534">
    <property type="entry name" value="Glycos_transf_1"/>
    <property type="match status" value="1"/>
</dbReference>
<evidence type="ECO:0000259" key="2">
    <source>
        <dbReference type="Pfam" id="PF09314"/>
    </source>
</evidence>
<organism evidence="3 4">
    <name type="scientific">Imperialibacter roseus</name>
    <dbReference type="NCBI Taxonomy" id="1324217"/>
    <lineage>
        <taxon>Bacteria</taxon>
        <taxon>Pseudomonadati</taxon>
        <taxon>Bacteroidota</taxon>
        <taxon>Cytophagia</taxon>
        <taxon>Cytophagales</taxon>
        <taxon>Flammeovirgaceae</taxon>
        <taxon>Imperialibacter</taxon>
    </lineage>
</organism>
<protein>
    <submittedName>
        <fullName evidence="3">Glycosyltransferase</fullName>
        <ecNumber evidence="3">2.4.-.-</ecNumber>
    </submittedName>
</protein>